<sequence>MKNDQNTFFEKVLLFIGIDVHKSKWVVTVRTYDLELKTFSMKPSAEELENFLIKNYPGAVYRIVYECCFSGFWIYDYFTEKGYSIIVTPTNRIYKDGSTIKTDKIDSRKLALQLSRELLREVIVAAKRIREYKYIFRIYDKQKMRQGQILRQIKAFLEQKNHLLKWNRWNKGLLEKLKTLKFEDKLFDLKFGNLITEYEYIVSQIKDTEKIIEQIKEDEQLGRRIQIIEKINGIGIISAVRMCLYLFDRKDRFESSERLNHYLGLTPSERSSGDKIIRDRSGVCGNRQLRSIIIQLAWMTVRKDGALLEKFDKVYKSSGSKQKAIVAVARKLMTKIFAAIKKEEDYRINVRIASAAEQRIKEKPKKMIRTGDCV</sequence>
<proteinExistence type="predicted"/>
<dbReference type="EMBL" id="DSUJ01000008">
    <property type="protein sequence ID" value="HFI90612.1"/>
    <property type="molecule type" value="Genomic_DNA"/>
</dbReference>
<protein>
    <submittedName>
        <fullName evidence="2">IS110 family transposase</fullName>
    </submittedName>
</protein>
<dbReference type="InterPro" id="IPR047650">
    <property type="entry name" value="Transpos_IS110"/>
</dbReference>
<evidence type="ECO:0000259" key="1">
    <source>
        <dbReference type="Pfam" id="PF02371"/>
    </source>
</evidence>
<dbReference type="AlphaFoldDB" id="A0A7V2ZIJ8"/>
<dbReference type="PANTHER" id="PTHR33055:SF15">
    <property type="entry name" value="TRANSPOSASE-RELATED"/>
    <property type="match status" value="1"/>
</dbReference>
<feature type="domain" description="Transposase IS116/IS110/IS902 C-terminal" evidence="1">
    <location>
        <begin position="226"/>
        <end position="308"/>
    </location>
</feature>
<dbReference type="NCBIfam" id="NF033542">
    <property type="entry name" value="transpos_IS110"/>
    <property type="match status" value="1"/>
</dbReference>
<organism evidence="2">
    <name type="scientific">Ignavibacterium album</name>
    <dbReference type="NCBI Taxonomy" id="591197"/>
    <lineage>
        <taxon>Bacteria</taxon>
        <taxon>Pseudomonadati</taxon>
        <taxon>Ignavibacteriota</taxon>
        <taxon>Ignavibacteria</taxon>
        <taxon>Ignavibacteriales</taxon>
        <taxon>Ignavibacteriaceae</taxon>
        <taxon>Ignavibacterium</taxon>
    </lineage>
</organism>
<dbReference type="PANTHER" id="PTHR33055">
    <property type="entry name" value="TRANSPOSASE FOR INSERTION SEQUENCE ELEMENT IS1111A"/>
    <property type="match status" value="1"/>
</dbReference>
<reference evidence="2" key="1">
    <citation type="journal article" date="2020" name="mSystems">
        <title>Genome- and Community-Level Interaction Insights into Carbon Utilization and Element Cycling Functions of Hydrothermarchaeota in Hydrothermal Sediment.</title>
        <authorList>
            <person name="Zhou Z."/>
            <person name="Liu Y."/>
            <person name="Xu W."/>
            <person name="Pan J."/>
            <person name="Luo Z.H."/>
            <person name="Li M."/>
        </authorList>
    </citation>
    <scope>NUCLEOTIDE SEQUENCE [LARGE SCALE GENOMIC DNA]</scope>
    <source>
        <strain evidence="2">SpSt-479</strain>
    </source>
</reference>
<gene>
    <name evidence="2" type="ORF">ENS31_03650</name>
</gene>
<dbReference type="GO" id="GO:0004803">
    <property type="term" value="F:transposase activity"/>
    <property type="evidence" value="ECO:0007669"/>
    <property type="project" value="InterPro"/>
</dbReference>
<evidence type="ECO:0000313" key="2">
    <source>
        <dbReference type="EMBL" id="HFI90612.1"/>
    </source>
</evidence>
<accession>A0A7V2ZIJ8</accession>
<name>A0A7V2ZIJ8_9BACT</name>
<dbReference type="GO" id="GO:0006313">
    <property type="term" value="P:DNA transposition"/>
    <property type="evidence" value="ECO:0007669"/>
    <property type="project" value="InterPro"/>
</dbReference>
<dbReference type="Pfam" id="PF02371">
    <property type="entry name" value="Transposase_20"/>
    <property type="match status" value="1"/>
</dbReference>
<dbReference type="GO" id="GO:0003677">
    <property type="term" value="F:DNA binding"/>
    <property type="evidence" value="ECO:0007669"/>
    <property type="project" value="InterPro"/>
</dbReference>
<comment type="caution">
    <text evidence="2">The sequence shown here is derived from an EMBL/GenBank/DDBJ whole genome shotgun (WGS) entry which is preliminary data.</text>
</comment>
<dbReference type="InterPro" id="IPR003346">
    <property type="entry name" value="Transposase_20"/>
</dbReference>